<dbReference type="InterPro" id="IPR057251">
    <property type="entry name" value="FP_C"/>
</dbReference>
<organism evidence="8">
    <name type="scientific">Cacopsylla melanoneura</name>
    <dbReference type="NCBI Taxonomy" id="428564"/>
    <lineage>
        <taxon>Eukaryota</taxon>
        <taxon>Metazoa</taxon>
        <taxon>Ecdysozoa</taxon>
        <taxon>Arthropoda</taxon>
        <taxon>Hexapoda</taxon>
        <taxon>Insecta</taxon>
        <taxon>Pterygota</taxon>
        <taxon>Neoptera</taxon>
        <taxon>Paraneoptera</taxon>
        <taxon>Hemiptera</taxon>
        <taxon>Sternorrhyncha</taxon>
        <taxon>Psylloidea</taxon>
        <taxon>Psyllidae</taxon>
        <taxon>Psyllinae</taxon>
        <taxon>Cacopsylla</taxon>
    </lineage>
</organism>
<keyword evidence="1" id="KW-0479">Metal-binding</keyword>
<accession>A0A8D9AWK0</accession>
<keyword evidence="2 4" id="KW-0863">Zinc-finger</keyword>
<evidence type="ECO:0000313" key="8">
    <source>
        <dbReference type="EMBL" id="CAG6772711.1"/>
    </source>
</evidence>
<evidence type="ECO:0000256" key="1">
    <source>
        <dbReference type="ARBA" id="ARBA00022723"/>
    </source>
</evidence>
<dbReference type="Gene3D" id="3.30.40.10">
    <property type="entry name" value="Zinc/RING finger domain, C3HC4 (zinc finger)"/>
    <property type="match status" value="1"/>
</dbReference>
<evidence type="ECO:0000256" key="6">
    <source>
        <dbReference type="SAM" id="MobiDB-lite"/>
    </source>
</evidence>
<dbReference type="PROSITE" id="PS50016">
    <property type="entry name" value="ZF_PHD_2"/>
    <property type="match status" value="1"/>
</dbReference>
<feature type="domain" description="PHD-type" evidence="7">
    <location>
        <begin position="1"/>
        <end position="57"/>
    </location>
</feature>
<keyword evidence="5" id="KW-0175">Coiled coil</keyword>
<evidence type="ECO:0000256" key="4">
    <source>
        <dbReference type="PROSITE-ProRule" id="PRU00146"/>
    </source>
</evidence>
<sequence length="339" mass="39785">MECSDCNGKLPKNGNYVHCNACEGDYHYNCTTLSERSYKTMSGPKKMAWKCHECRKYKSSQESTMRMRSSTPRKKSESEEYSENESFTTVIETGDRMSRGNDEKVSDKSMEKLFDQFESKLWKKMSKKLTDIEEFMSFASGKIDDFTKYMKEIQKKLVAMEVEQEKMRQENMELKSKFKSLEVGVNENAQMFNRNKMEISNIPTTVTNVNEVVAKVLEKVNGEKIEEKCYDIEVRKYENQVNAIVQFESVVQRDKIVKKKRAERTIKLGDVMNTTDDNHNIYINESLTPYYAKLYAEAKKIKREKNYAFIWIRDGKILLKKTEQSRPMRLMAMEDLGKM</sequence>
<dbReference type="InterPro" id="IPR013083">
    <property type="entry name" value="Znf_RING/FYVE/PHD"/>
</dbReference>
<name>A0A8D9AWK0_9HEMI</name>
<feature type="region of interest" description="Disordered" evidence="6">
    <location>
        <begin position="62"/>
        <end position="86"/>
    </location>
</feature>
<dbReference type="InterPro" id="IPR019787">
    <property type="entry name" value="Znf_PHD-finger"/>
</dbReference>
<evidence type="ECO:0000256" key="3">
    <source>
        <dbReference type="ARBA" id="ARBA00022833"/>
    </source>
</evidence>
<dbReference type="SUPFAM" id="SSF57903">
    <property type="entry name" value="FYVE/PHD zinc finger"/>
    <property type="match status" value="1"/>
</dbReference>
<dbReference type="EMBL" id="HBUF01589038">
    <property type="protein sequence ID" value="CAG6772711.1"/>
    <property type="molecule type" value="Transcribed_RNA"/>
</dbReference>
<evidence type="ECO:0000256" key="5">
    <source>
        <dbReference type="SAM" id="Coils"/>
    </source>
</evidence>
<dbReference type="InterPro" id="IPR019786">
    <property type="entry name" value="Zinc_finger_PHD-type_CS"/>
</dbReference>
<reference evidence="8" key="1">
    <citation type="submission" date="2021-05" db="EMBL/GenBank/DDBJ databases">
        <authorList>
            <person name="Alioto T."/>
            <person name="Alioto T."/>
            <person name="Gomez Garrido J."/>
        </authorList>
    </citation>
    <scope>NUCLEOTIDE SEQUENCE</scope>
</reference>
<dbReference type="PROSITE" id="PS01359">
    <property type="entry name" value="ZF_PHD_1"/>
    <property type="match status" value="1"/>
</dbReference>
<keyword evidence="3" id="KW-0862">Zinc</keyword>
<protein>
    <recommendedName>
        <fullName evidence="7">PHD-type domain-containing protein</fullName>
    </recommendedName>
</protein>
<proteinExistence type="predicted"/>
<feature type="coiled-coil region" evidence="5">
    <location>
        <begin position="150"/>
        <end position="177"/>
    </location>
</feature>
<dbReference type="InterPro" id="IPR011011">
    <property type="entry name" value="Znf_FYVE_PHD"/>
</dbReference>
<evidence type="ECO:0000259" key="7">
    <source>
        <dbReference type="PROSITE" id="PS50016"/>
    </source>
</evidence>
<dbReference type="GO" id="GO:0008270">
    <property type="term" value="F:zinc ion binding"/>
    <property type="evidence" value="ECO:0007669"/>
    <property type="project" value="UniProtKB-KW"/>
</dbReference>
<dbReference type="AlphaFoldDB" id="A0A8D9AWK0"/>
<dbReference type="Pfam" id="PF25298">
    <property type="entry name" value="Baculo_FP_2nd"/>
    <property type="match status" value="1"/>
</dbReference>
<evidence type="ECO:0000256" key="2">
    <source>
        <dbReference type="ARBA" id="ARBA00022771"/>
    </source>
</evidence>
<dbReference type="CDD" id="cd15489">
    <property type="entry name" value="PHD_SF"/>
    <property type="match status" value="1"/>
</dbReference>